<protein>
    <submittedName>
        <fullName evidence="1">Uncharacterized protein</fullName>
    </submittedName>
</protein>
<reference evidence="1" key="1">
    <citation type="submission" date="2016-04" db="EMBL/GenBank/DDBJ databases">
        <authorList>
            <person name="Evans L.H."/>
            <person name="Alamgir A."/>
            <person name="Owens N."/>
            <person name="Weber N.D."/>
            <person name="Virtaneva K."/>
            <person name="Barbian K."/>
            <person name="Babar A."/>
            <person name="Rosenke K."/>
        </authorList>
    </citation>
    <scope>NUCLEOTIDE SEQUENCE</scope>
    <source>
        <strain evidence="1">86</strain>
    </source>
</reference>
<gene>
    <name evidence="1" type="ORF">KL86CLO1_11671</name>
</gene>
<dbReference type="EMBL" id="FLUN01000001">
    <property type="protein sequence ID" value="SBW02593.1"/>
    <property type="molecule type" value="Genomic_DNA"/>
</dbReference>
<dbReference type="AlphaFoldDB" id="A0A212JT26"/>
<name>A0A212JT26_9FIRM</name>
<proteinExistence type="predicted"/>
<organism evidence="1">
    <name type="scientific">uncultured Eubacteriales bacterium</name>
    <dbReference type="NCBI Taxonomy" id="172733"/>
    <lineage>
        <taxon>Bacteria</taxon>
        <taxon>Bacillati</taxon>
        <taxon>Bacillota</taxon>
        <taxon>Clostridia</taxon>
        <taxon>Eubacteriales</taxon>
        <taxon>environmental samples</taxon>
    </lineage>
</organism>
<sequence>MEENITSGMQEDFGVKLLRRQNKDRTSLERSTSAMSDDIEGQILEIISHLNPEYLGLALIFARQAMTHSILGSAIESQAVTGEQYP</sequence>
<accession>A0A212JT26</accession>
<evidence type="ECO:0000313" key="1">
    <source>
        <dbReference type="EMBL" id="SBW02593.1"/>
    </source>
</evidence>